<dbReference type="HAMAP" id="MF_01416">
    <property type="entry name" value="ATP_synth_delta_bact"/>
    <property type="match status" value="1"/>
</dbReference>
<keyword evidence="2 7" id="KW-0813">Transport</keyword>
<dbReference type="Pfam" id="PF00213">
    <property type="entry name" value="OSCP"/>
    <property type="match status" value="1"/>
</dbReference>
<evidence type="ECO:0000256" key="4">
    <source>
        <dbReference type="ARBA" id="ARBA00023065"/>
    </source>
</evidence>
<comment type="function">
    <text evidence="7">This protein is part of the stalk that links CF(0) to CF(1). It either transmits conformational changes from CF(0) to CF(1) or is implicated in proton conduction.</text>
</comment>
<protein>
    <recommendedName>
        <fullName evidence="7">ATP synthase subunit delta</fullName>
    </recommendedName>
    <alternativeName>
        <fullName evidence="7">ATP synthase F(1) sector subunit delta</fullName>
    </alternativeName>
    <alternativeName>
        <fullName evidence="7">F-type ATPase subunit delta</fullName>
        <shortName evidence="7">F-ATPase subunit delta</shortName>
    </alternativeName>
</protein>
<reference evidence="9" key="1">
    <citation type="journal article" date="2019" name="Int. J. Syst. Evol. Microbiol.">
        <title>The Global Catalogue of Microorganisms (GCM) 10K type strain sequencing project: providing services to taxonomists for standard genome sequencing and annotation.</title>
        <authorList>
            <consortium name="The Broad Institute Genomics Platform"/>
            <consortium name="The Broad Institute Genome Sequencing Center for Infectious Disease"/>
            <person name="Wu L."/>
            <person name="Ma J."/>
        </authorList>
    </citation>
    <scope>NUCLEOTIDE SEQUENCE [LARGE SCALE GENOMIC DNA]</scope>
    <source>
        <strain evidence="9">CGMCC 1.15772</strain>
    </source>
</reference>
<evidence type="ECO:0000313" key="8">
    <source>
        <dbReference type="EMBL" id="MFC7267907.1"/>
    </source>
</evidence>
<dbReference type="InterPro" id="IPR000711">
    <property type="entry name" value="ATPase_OSCP/dsu"/>
</dbReference>
<gene>
    <name evidence="7" type="primary">atpH</name>
    <name evidence="8" type="ORF">ACFQRL_02905</name>
</gene>
<keyword evidence="3 7" id="KW-0375">Hydrogen ion transport</keyword>
<evidence type="ECO:0000256" key="1">
    <source>
        <dbReference type="ARBA" id="ARBA00004370"/>
    </source>
</evidence>
<dbReference type="Proteomes" id="UP001596507">
    <property type="component" value="Unassembled WGS sequence"/>
</dbReference>
<accession>A0ABW2HBU4</accession>
<comment type="caution">
    <text evidence="8">The sequence shown here is derived from an EMBL/GenBank/DDBJ whole genome shotgun (WGS) entry which is preliminary data.</text>
</comment>
<evidence type="ECO:0000256" key="3">
    <source>
        <dbReference type="ARBA" id="ARBA00022781"/>
    </source>
</evidence>
<dbReference type="RefSeq" id="WP_262872828.1">
    <property type="nucleotide sequence ID" value="NZ_BAABKW010000018.1"/>
</dbReference>
<evidence type="ECO:0000256" key="6">
    <source>
        <dbReference type="ARBA" id="ARBA00023310"/>
    </source>
</evidence>
<sequence length="262" mass="27125">MGSATTQALAAAGDALRATAGVDLDVAGELFVASRALGDSSQLSGALADPAASVELRAKVVAEVFGAASATTRSLLTMLVGQRWSRAADLVEATEELAIRSAAIAAPDADVEGELFRFSRTVAANPDLELALGSRLGDAAAKGDLVRTLLSGRASEATTLIASALVQQPRERRVRRLLTWATTLVADQRGRKVATVTTATPLSDAQIDRLVASLSQRYETPVAVNTVVDPGVIGGVRVQIADDVIDASVASRLADLRQRLAG</sequence>
<proteinExistence type="inferred from homology"/>
<comment type="function">
    <text evidence="7">F(1)F(0) ATP synthase produces ATP from ADP in the presence of a proton or sodium gradient. F-type ATPases consist of two structural domains, F(1) containing the extramembraneous catalytic core and F(0) containing the membrane proton channel, linked together by a central stalk and a peripheral stalk. During catalysis, ATP synthesis in the catalytic domain of F(1) is coupled via a rotary mechanism of the central stalk subunits to proton translocation.</text>
</comment>
<evidence type="ECO:0000313" key="9">
    <source>
        <dbReference type="Proteomes" id="UP001596507"/>
    </source>
</evidence>
<dbReference type="EMBL" id="JBHTBE010000001">
    <property type="protein sequence ID" value="MFC7267907.1"/>
    <property type="molecule type" value="Genomic_DNA"/>
</dbReference>
<evidence type="ECO:0000256" key="7">
    <source>
        <dbReference type="HAMAP-Rule" id="MF_01416"/>
    </source>
</evidence>
<evidence type="ECO:0000256" key="2">
    <source>
        <dbReference type="ARBA" id="ARBA00022448"/>
    </source>
</evidence>
<name>A0ABW2HBU4_9MICO</name>
<dbReference type="PRINTS" id="PR00125">
    <property type="entry name" value="ATPASEDELTA"/>
</dbReference>
<keyword evidence="4 7" id="KW-0406">Ion transport</keyword>
<keyword evidence="9" id="KW-1185">Reference proteome</keyword>
<keyword evidence="6 7" id="KW-0066">ATP synthesis</keyword>
<organism evidence="8 9">
    <name type="scientific">Microbacterium fluvii</name>
    <dbReference type="NCBI Taxonomy" id="415215"/>
    <lineage>
        <taxon>Bacteria</taxon>
        <taxon>Bacillati</taxon>
        <taxon>Actinomycetota</taxon>
        <taxon>Actinomycetes</taxon>
        <taxon>Micrococcales</taxon>
        <taxon>Microbacteriaceae</taxon>
        <taxon>Microbacterium</taxon>
    </lineage>
</organism>
<evidence type="ECO:0000256" key="5">
    <source>
        <dbReference type="ARBA" id="ARBA00023136"/>
    </source>
</evidence>
<keyword evidence="5 7" id="KW-0472">Membrane</keyword>
<dbReference type="PANTHER" id="PTHR11910">
    <property type="entry name" value="ATP SYNTHASE DELTA CHAIN"/>
    <property type="match status" value="1"/>
</dbReference>
<keyword evidence="7" id="KW-0139">CF(1)</keyword>
<comment type="similarity">
    <text evidence="7">Belongs to the ATPase delta chain family.</text>
</comment>
<dbReference type="NCBIfam" id="NF009967">
    <property type="entry name" value="PRK13430.1"/>
    <property type="match status" value="1"/>
</dbReference>
<keyword evidence="7" id="KW-1003">Cell membrane</keyword>
<comment type="subcellular location">
    <subcellularLocation>
        <location evidence="7">Cell membrane</location>
        <topology evidence="7">Peripheral membrane protein</topology>
    </subcellularLocation>
    <subcellularLocation>
        <location evidence="1">Membrane</location>
    </subcellularLocation>
</comment>